<name>A0A0B7AK63_9EUPU</name>
<gene>
    <name evidence="8" type="primary">ORF120286</name>
    <name evidence="9" type="synonym">ORF120289</name>
    <name evidence="10" type="synonym">ORF120293</name>
</gene>
<dbReference type="GO" id="GO:0005856">
    <property type="term" value="C:cytoskeleton"/>
    <property type="evidence" value="ECO:0007669"/>
    <property type="project" value="UniProtKB-SubCell"/>
</dbReference>
<dbReference type="Pfam" id="PF00235">
    <property type="entry name" value="Profilin"/>
    <property type="match status" value="1"/>
</dbReference>
<keyword evidence="4" id="KW-0963">Cytoplasm</keyword>
<evidence type="ECO:0000256" key="5">
    <source>
        <dbReference type="ARBA" id="ARBA00023203"/>
    </source>
</evidence>
<dbReference type="PROSITE" id="PS00414">
    <property type="entry name" value="PROFILIN"/>
    <property type="match status" value="1"/>
</dbReference>
<evidence type="ECO:0000313" key="10">
    <source>
        <dbReference type="EMBL" id="CEK80317.1"/>
    </source>
</evidence>
<comment type="subunit">
    <text evidence="3">Occurs in many kinds of cells as a complex with monomeric actin in a 1:1 ratio.</text>
</comment>
<dbReference type="EMBL" id="HACG01033452">
    <property type="protein sequence ID" value="CEK80317.1"/>
    <property type="molecule type" value="Transcribed_RNA"/>
</dbReference>
<protein>
    <recommendedName>
        <fullName evidence="7">Profilin</fullName>
    </recommendedName>
</protein>
<evidence type="ECO:0000256" key="4">
    <source>
        <dbReference type="ARBA" id="ARBA00022490"/>
    </source>
</evidence>
<organism evidence="8">
    <name type="scientific">Arion vulgaris</name>
    <dbReference type="NCBI Taxonomy" id="1028688"/>
    <lineage>
        <taxon>Eukaryota</taxon>
        <taxon>Metazoa</taxon>
        <taxon>Spiralia</taxon>
        <taxon>Lophotrochozoa</taxon>
        <taxon>Mollusca</taxon>
        <taxon>Gastropoda</taxon>
        <taxon>Heterobranchia</taxon>
        <taxon>Euthyneura</taxon>
        <taxon>Panpulmonata</taxon>
        <taxon>Eupulmonata</taxon>
        <taxon>Stylommatophora</taxon>
        <taxon>Helicina</taxon>
        <taxon>Arionoidea</taxon>
        <taxon>Arionidae</taxon>
        <taxon>Arion</taxon>
    </lineage>
</organism>
<dbReference type="SUPFAM" id="SSF55770">
    <property type="entry name" value="Profilin (actin-binding protein)"/>
    <property type="match status" value="1"/>
</dbReference>
<evidence type="ECO:0000313" key="9">
    <source>
        <dbReference type="EMBL" id="CEK80316.1"/>
    </source>
</evidence>
<evidence type="ECO:0000256" key="7">
    <source>
        <dbReference type="RuleBase" id="RU003909"/>
    </source>
</evidence>
<evidence type="ECO:0000256" key="3">
    <source>
        <dbReference type="ARBA" id="ARBA00011583"/>
    </source>
</evidence>
<evidence type="ECO:0000256" key="2">
    <source>
        <dbReference type="ARBA" id="ARBA00010058"/>
    </source>
</evidence>
<dbReference type="Gene3D" id="3.30.450.30">
    <property type="entry name" value="Dynein light chain 2a, cytoplasmic"/>
    <property type="match status" value="1"/>
</dbReference>
<keyword evidence="6" id="KW-0206">Cytoskeleton</keyword>
<dbReference type="InterPro" id="IPR036140">
    <property type="entry name" value="PFN_sf"/>
</dbReference>
<comment type="subcellular location">
    <subcellularLocation>
        <location evidence="1">Cytoplasm</location>
        <location evidence="1">Cytoskeleton</location>
    </subcellularLocation>
</comment>
<reference evidence="8" key="1">
    <citation type="submission" date="2014-12" db="EMBL/GenBank/DDBJ databases">
        <title>Insight into the proteome of Arion vulgaris.</title>
        <authorList>
            <person name="Aradska J."/>
            <person name="Bulat T."/>
            <person name="Smidak R."/>
            <person name="Sarate P."/>
            <person name="Gangsoo J."/>
            <person name="Sialana F."/>
            <person name="Bilban M."/>
            <person name="Lubec G."/>
        </authorList>
    </citation>
    <scope>NUCLEOTIDE SEQUENCE</scope>
    <source>
        <tissue evidence="8">Skin</tissue>
    </source>
</reference>
<dbReference type="GO" id="GO:0005938">
    <property type="term" value="C:cell cortex"/>
    <property type="evidence" value="ECO:0007669"/>
    <property type="project" value="TreeGrafter"/>
</dbReference>
<dbReference type="InterPro" id="IPR027310">
    <property type="entry name" value="Profilin_CS"/>
</dbReference>
<comment type="similarity">
    <text evidence="2 7">Belongs to the profilin family.</text>
</comment>
<dbReference type="EMBL" id="HACG01033451">
    <property type="protein sequence ID" value="CEK80316.1"/>
    <property type="molecule type" value="Transcribed_RNA"/>
</dbReference>
<evidence type="ECO:0000256" key="6">
    <source>
        <dbReference type="ARBA" id="ARBA00023212"/>
    </source>
</evidence>
<accession>A0A0B7AK63</accession>
<dbReference type="EMBL" id="HACG01033450">
    <property type="protein sequence ID" value="CEK80315.1"/>
    <property type="molecule type" value="Transcribed_RNA"/>
</dbReference>
<dbReference type="InterPro" id="IPR048278">
    <property type="entry name" value="PFN"/>
</dbReference>
<dbReference type="SMART" id="SM00392">
    <property type="entry name" value="PROF"/>
    <property type="match status" value="1"/>
</dbReference>
<dbReference type="PANTHER" id="PTHR11604:SF0">
    <property type="entry name" value="PROFILIN"/>
    <property type="match status" value="1"/>
</dbReference>
<sequence length="129" mass="14064">MSAWDAYIQNMKTSGLHVCGIYGLEGSAWAQTPEIKASQQEIAAIVSGIHSQNFSNGVQIGGVRYTVIRYFSDTVTAKCRGAAKEEENYLVHAALAKTCIIIGGMCGPSERDTAKIVEDIRDYLVRSNF</sequence>
<evidence type="ECO:0000313" key="8">
    <source>
        <dbReference type="EMBL" id="CEK80315.1"/>
    </source>
</evidence>
<proteinExistence type="inferred from homology"/>
<dbReference type="InterPro" id="IPR005455">
    <property type="entry name" value="PFN_euk"/>
</dbReference>
<evidence type="ECO:0000256" key="1">
    <source>
        <dbReference type="ARBA" id="ARBA00004245"/>
    </source>
</evidence>
<dbReference type="PANTHER" id="PTHR11604">
    <property type="entry name" value="PROFILIN"/>
    <property type="match status" value="1"/>
</dbReference>
<dbReference type="GO" id="GO:0003785">
    <property type="term" value="F:actin monomer binding"/>
    <property type="evidence" value="ECO:0007669"/>
    <property type="project" value="TreeGrafter"/>
</dbReference>
<dbReference type="AlphaFoldDB" id="A0A0B7AK63"/>
<keyword evidence="5 7" id="KW-0009">Actin-binding</keyword>